<feature type="compositionally biased region" description="Acidic residues" evidence="1">
    <location>
        <begin position="107"/>
        <end position="119"/>
    </location>
</feature>
<name>A0A6I9N5V0_9TELE</name>
<feature type="region of interest" description="Disordered" evidence="1">
    <location>
        <begin position="1"/>
        <end position="265"/>
    </location>
</feature>
<organism evidence="2 3">
    <name type="scientific">Notothenia coriiceps</name>
    <name type="common">black rockcod</name>
    <dbReference type="NCBI Taxonomy" id="8208"/>
    <lineage>
        <taxon>Eukaryota</taxon>
        <taxon>Metazoa</taxon>
        <taxon>Chordata</taxon>
        <taxon>Craniata</taxon>
        <taxon>Vertebrata</taxon>
        <taxon>Euteleostomi</taxon>
        <taxon>Actinopterygii</taxon>
        <taxon>Neopterygii</taxon>
        <taxon>Teleostei</taxon>
        <taxon>Neoteleostei</taxon>
        <taxon>Acanthomorphata</taxon>
        <taxon>Eupercaria</taxon>
        <taxon>Perciformes</taxon>
        <taxon>Notothenioidei</taxon>
        <taxon>Nototheniidae</taxon>
        <taxon>Notothenia</taxon>
    </lineage>
</organism>
<dbReference type="GeneID" id="104947585"/>
<proteinExistence type="predicted"/>
<dbReference type="KEGG" id="ncc:104947585"/>
<evidence type="ECO:0000313" key="3">
    <source>
        <dbReference type="RefSeq" id="XP_010771932.1"/>
    </source>
</evidence>
<dbReference type="RefSeq" id="XP_010771932.1">
    <property type="nucleotide sequence ID" value="XM_010773630.1"/>
</dbReference>
<dbReference type="InterPro" id="IPR008954">
    <property type="entry name" value="Moesin_tail_sf"/>
</dbReference>
<feature type="compositionally biased region" description="Acidic residues" evidence="1">
    <location>
        <begin position="18"/>
        <end position="32"/>
    </location>
</feature>
<dbReference type="GO" id="GO:0008360">
    <property type="term" value="P:regulation of cell shape"/>
    <property type="evidence" value="ECO:0007669"/>
    <property type="project" value="InterPro"/>
</dbReference>
<dbReference type="Pfam" id="PF20491">
    <property type="entry name" value="Ermin"/>
    <property type="match status" value="1"/>
</dbReference>
<keyword evidence="2" id="KW-1185">Reference proteome</keyword>
<dbReference type="Proteomes" id="UP000504611">
    <property type="component" value="Unplaced"/>
</dbReference>
<evidence type="ECO:0000313" key="2">
    <source>
        <dbReference type="Proteomes" id="UP000504611"/>
    </source>
</evidence>
<dbReference type="GO" id="GO:0051015">
    <property type="term" value="F:actin filament binding"/>
    <property type="evidence" value="ECO:0007669"/>
    <property type="project" value="InterPro"/>
</dbReference>
<protein>
    <submittedName>
        <fullName evidence="3">Cyclic nucleotide-gated cation channel beta-1-like</fullName>
    </submittedName>
</protein>
<feature type="compositionally biased region" description="Basic and acidic residues" evidence="1">
    <location>
        <begin position="96"/>
        <end position="106"/>
    </location>
</feature>
<feature type="compositionally biased region" description="Acidic residues" evidence="1">
    <location>
        <begin position="1"/>
        <end position="10"/>
    </location>
</feature>
<dbReference type="InterPro" id="IPR045346">
    <property type="entry name" value="Ermin"/>
</dbReference>
<dbReference type="AlphaFoldDB" id="A0A6I9N5V0"/>
<evidence type="ECO:0000256" key="1">
    <source>
        <dbReference type="SAM" id="MobiDB-lite"/>
    </source>
</evidence>
<dbReference type="Gene3D" id="6.10.360.10">
    <property type="match status" value="1"/>
</dbReference>
<gene>
    <name evidence="3" type="primary">LOC104947585</name>
</gene>
<feature type="compositionally biased region" description="Basic and acidic residues" evidence="1">
    <location>
        <begin position="147"/>
        <end position="166"/>
    </location>
</feature>
<feature type="compositionally biased region" description="Acidic residues" evidence="1">
    <location>
        <begin position="68"/>
        <end position="95"/>
    </location>
</feature>
<accession>A0A6I9N5V0</accession>
<dbReference type="OrthoDB" id="8947366at2759"/>
<dbReference type="GO" id="GO:0007015">
    <property type="term" value="P:actin filament organization"/>
    <property type="evidence" value="ECO:0007669"/>
    <property type="project" value="InterPro"/>
</dbReference>
<feature type="compositionally biased region" description="Acidic residues" evidence="1">
    <location>
        <begin position="41"/>
        <end position="58"/>
    </location>
</feature>
<reference evidence="3" key="1">
    <citation type="submission" date="2025-08" db="UniProtKB">
        <authorList>
            <consortium name="RefSeq"/>
        </authorList>
    </citation>
    <scope>IDENTIFICATION</scope>
    <source>
        <tissue evidence="3">Muscle</tissue>
    </source>
</reference>
<sequence>MKMKYEEEEPEVKRKYEEEAEEELEVLEDGGEDERAGNEEKSDDEDEVEEQRDEEENEVLEKKKEERENEEEEITGGHVEEEEEMETAGEKEDEEVQIKEEIVVGKEEEEEEVEEEEEDSARNQNEDVYPSSASSDRETTQSLTDTKSAHLDLREDETQSLEERLKIKTSSPGETSAVVRDSTPGPQTACRLKKRVALMDPEASLMAEEEGGGRGTQNSSNPAMEAKEGEPDEGQNSGLTNGKADNKKKNGKPQASKFKTVSYRRIRRGNTRQRIEEFEAMMDFVI</sequence>